<dbReference type="EMBL" id="JAHLQT010026447">
    <property type="protein sequence ID" value="KAG7163577.1"/>
    <property type="molecule type" value="Genomic_DNA"/>
</dbReference>
<dbReference type="InterPro" id="IPR011705">
    <property type="entry name" value="BACK"/>
</dbReference>
<feature type="region of interest" description="Disordered" evidence="1">
    <location>
        <begin position="257"/>
        <end position="298"/>
    </location>
</feature>
<comment type="caution">
    <text evidence="3">The sequence shown here is derived from an EMBL/GenBank/DDBJ whole genome shotgun (WGS) entry which is preliminary data.</text>
</comment>
<feature type="compositionally biased region" description="Low complexity" evidence="1">
    <location>
        <begin position="280"/>
        <end position="289"/>
    </location>
</feature>
<evidence type="ECO:0000313" key="4">
    <source>
        <dbReference type="Proteomes" id="UP000747542"/>
    </source>
</evidence>
<dbReference type="PANTHER" id="PTHR45774">
    <property type="entry name" value="BTB/POZ DOMAIN-CONTAINING"/>
    <property type="match status" value="1"/>
</dbReference>
<evidence type="ECO:0000259" key="2">
    <source>
        <dbReference type="PROSITE" id="PS50097"/>
    </source>
</evidence>
<dbReference type="AlphaFoldDB" id="A0A8J5JSL4"/>
<dbReference type="PROSITE" id="PS50097">
    <property type="entry name" value="BTB"/>
    <property type="match status" value="1"/>
</dbReference>
<feature type="region of interest" description="Disordered" evidence="1">
    <location>
        <begin position="1"/>
        <end position="22"/>
    </location>
</feature>
<feature type="domain" description="BTB" evidence="2">
    <location>
        <begin position="79"/>
        <end position="146"/>
    </location>
</feature>
<feature type="compositionally biased region" description="Pro residues" evidence="1">
    <location>
        <begin position="270"/>
        <end position="279"/>
    </location>
</feature>
<reference evidence="3" key="1">
    <citation type="journal article" date="2021" name="Sci. Adv.">
        <title>The American lobster genome reveals insights on longevity, neural, and immune adaptations.</title>
        <authorList>
            <person name="Polinski J.M."/>
            <person name="Zimin A.V."/>
            <person name="Clark K.F."/>
            <person name="Kohn A.B."/>
            <person name="Sadowski N."/>
            <person name="Timp W."/>
            <person name="Ptitsyn A."/>
            <person name="Khanna P."/>
            <person name="Romanova D.Y."/>
            <person name="Williams P."/>
            <person name="Greenwood S.J."/>
            <person name="Moroz L.L."/>
            <person name="Walt D.R."/>
            <person name="Bodnar A.G."/>
        </authorList>
    </citation>
    <scope>NUCLEOTIDE SEQUENCE</scope>
    <source>
        <strain evidence="3">GMGI-L3</strain>
    </source>
</reference>
<protein>
    <submittedName>
        <fullName evidence="3">BTB/POZ domain-containing protein 6-A-like</fullName>
    </submittedName>
</protein>
<dbReference type="SUPFAM" id="SSF54695">
    <property type="entry name" value="POZ domain"/>
    <property type="match status" value="1"/>
</dbReference>
<dbReference type="SMART" id="SM00225">
    <property type="entry name" value="BTB"/>
    <property type="match status" value="1"/>
</dbReference>
<keyword evidence="4" id="KW-1185">Reference proteome</keyword>
<accession>A0A8J5JSL4</accession>
<name>A0A8J5JSL4_HOMAM</name>
<evidence type="ECO:0000313" key="3">
    <source>
        <dbReference type="EMBL" id="KAG7163577.1"/>
    </source>
</evidence>
<proteinExistence type="predicted"/>
<dbReference type="Proteomes" id="UP000747542">
    <property type="component" value="Unassembled WGS sequence"/>
</dbReference>
<dbReference type="InterPro" id="IPR011333">
    <property type="entry name" value="SKP1/BTB/POZ_sf"/>
</dbReference>
<sequence>MDRTTKKVVATGPEGREAPEVTSQWGGNVEDLRTQNQARVVTPYVVIVQDCSQHQQQWQCFLATPGERLAYLRHSGHLSDITLTFPGHHTIIQAHRWVLAMSSPVFEAMLYGPLAEGDVLALPEDPPDAFEWLLDHLYLNHTQLPGVQLALQVYHLAAKYQMDPLCQLCSQYLVREVTPNTFPGVYEAAVLLDDTQLLARCGQELMVSSDDVLVSRDIGVLGRASLRHLLHHHQLAASSETFVFRAIITWGREQVRMRGEGGAPRTPHSNYPPPPPPPKVSSQVSTPTPGKDEDPTISLSSKVNQFLPQVKMSDQEATTMSCIQVTGECDVAVNMDLQHKIPSVKGETVPLRQHQWVAGEETTGRSLRKVVDEFLPQVRFLTMKTDEFVEHVLPSGVLTSDESVAILMNIKNIPNIPLPRFAATSARDKRKSKLNSANLLFCQHHYASNDQEILRDFQVSTTIYVTQLTAPGVTSVKDTIVKVLSATTLVEEGRWQGIGCRFDHPVKLVVGETYSVVVEGGYGPCAGCECRVTSDHNGTQFSAKTLGLTPVFLEYWEVV</sequence>
<dbReference type="Gene3D" id="3.30.710.10">
    <property type="entry name" value="Potassium Channel Kv1.1, Chain A"/>
    <property type="match status" value="1"/>
</dbReference>
<organism evidence="3 4">
    <name type="scientific">Homarus americanus</name>
    <name type="common">American lobster</name>
    <dbReference type="NCBI Taxonomy" id="6706"/>
    <lineage>
        <taxon>Eukaryota</taxon>
        <taxon>Metazoa</taxon>
        <taxon>Ecdysozoa</taxon>
        <taxon>Arthropoda</taxon>
        <taxon>Crustacea</taxon>
        <taxon>Multicrustacea</taxon>
        <taxon>Malacostraca</taxon>
        <taxon>Eumalacostraca</taxon>
        <taxon>Eucarida</taxon>
        <taxon>Decapoda</taxon>
        <taxon>Pleocyemata</taxon>
        <taxon>Astacidea</taxon>
        <taxon>Nephropoidea</taxon>
        <taxon>Nephropidae</taxon>
        <taxon>Homarus</taxon>
    </lineage>
</organism>
<dbReference type="Pfam" id="PF00651">
    <property type="entry name" value="BTB"/>
    <property type="match status" value="1"/>
</dbReference>
<gene>
    <name evidence="3" type="primary">Btbd6a-L</name>
    <name evidence="3" type="ORF">Hamer_G002782</name>
</gene>
<dbReference type="Pfam" id="PF07707">
    <property type="entry name" value="BACK"/>
    <property type="match status" value="1"/>
</dbReference>
<dbReference type="InterPro" id="IPR000210">
    <property type="entry name" value="BTB/POZ_dom"/>
</dbReference>
<evidence type="ECO:0000256" key="1">
    <source>
        <dbReference type="SAM" id="MobiDB-lite"/>
    </source>
</evidence>
<dbReference type="CDD" id="cd18186">
    <property type="entry name" value="BTB_POZ_ZBTB_KLHL-like"/>
    <property type="match status" value="1"/>
</dbReference>
<dbReference type="PANTHER" id="PTHR45774:SF3">
    <property type="entry name" value="BTB (POZ) DOMAIN-CONTAINING 2B-RELATED"/>
    <property type="match status" value="1"/>
</dbReference>